<dbReference type="EMBL" id="PDNA01000115">
    <property type="protein sequence ID" value="PGH12601.1"/>
    <property type="molecule type" value="Genomic_DNA"/>
</dbReference>
<dbReference type="Proteomes" id="UP000224634">
    <property type="component" value="Unassembled WGS sequence"/>
</dbReference>
<sequence length="472" mass="53403">MDFKSHCSQKSPNGEFIIKKSPDQQLRLHKFLDALKTFLHAAHPPELEALAMRLKPYRIEDFQLQGPAGSTSMPMLVLDRQRLDNSPTPPTESYLNFSSISSPMSPEELLSCATMRSDPMSPHTPLIVDEANEHMFGSELVGTSEEPGFFEAALESLNYDSRTDIFATSAYTCTQHSWSPSVSDIAALQSFSPTQNYTIHQDSKPLNIPTHITHTPPTTAPTSIPPSPSHPSHNALLVSRCCIRTDYFDFLTANLPSWISNGLWQPLASPFLKRRSSSYGFLENIYSYVSQIDTRIEYDQIRKRVALVLLHSQYLESCREWKAREASKRKGLMGVGRGDMTVMIDSILQETNPRWAEYDTRKRSQLRVLFHDRKRYGKRWSVFRSELGPGILLVCSPRLANMVGNTKVTMSLLKEISQAIRACDDMMRILRVLDPLAESLIQNEGYQHHQAGWILEQLDAMQINILDEKGGG</sequence>
<accession>A0A2B7XUZ8</accession>
<dbReference type="OrthoDB" id="4468425at2759"/>
<name>A0A2B7XUZ8_POLH7</name>
<keyword evidence="2" id="KW-1185">Reference proteome</keyword>
<dbReference type="AlphaFoldDB" id="A0A2B7XUZ8"/>
<comment type="caution">
    <text evidence="1">The sequence shown here is derived from an EMBL/GenBank/DDBJ whole genome shotgun (WGS) entry which is preliminary data.</text>
</comment>
<evidence type="ECO:0000313" key="2">
    <source>
        <dbReference type="Proteomes" id="UP000224634"/>
    </source>
</evidence>
<gene>
    <name evidence="1" type="ORF">AJ80_06659</name>
</gene>
<proteinExistence type="predicted"/>
<evidence type="ECO:0000313" key="1">
    <source>
        <dbReference type="EMBL" id="PGH12601.1"/>
    </source>
</evidence>
<organism evidence="1 2">
    <name type="scientific">Polytolypa hystricis (strain UAMH7299)</name>
    <dbReference type="NCBI Taxonomy" id="1447883"/>
    <lineage>
        <taxon>Eukaryota</taxon>
        <taxon>Fungi</taxon>
        <taxon>Dikarya</taxon>
        <taxon>Ascomycota</taxon>
        <taxon>Pezizomycotina</taxon>
        <taxon>Eurotiomycetes</taxon>
        <taxon>Eurotiomycetidae</taxon>
        <taxon>Onygenales</taxon>
        <taxon>Onygenales incertae sedis</taxon>
        <taxon>Polytolypa</taxon>
    </lineage>
</organism>
<protein>
    <submittedName>
        <fullName evidence="1">Uncharacterized protein</fullName>
    </submittedName>
</protein>
<reference evidence="1 2" key="1">
    <citation type="submission" date="2017-10" db="EMBL/GenBank/DDBJ databases">
        <title>Comparative genomics in systemic dimorphic fungi from Ajellomycetaceae.</title>
        <authorList>
            <person name="Munoz J.F."/>
            <person name="Mcewen J.G."/>
            <person name="Clay O.K."/>
            <person name="Cuomo C.A."/>
        </authorList>
    </citation>
    <scope>NUCLEOTIDE SEQUENCE [LARGE SCALE GENOMIC DNA]</scope>
    <source>
        <strain evidence="1 2">UAMH7299</strain>
    </source>
</reference>